<dbReference type="PANTHER" id="PTHR43283:SF7">
    <property type="entry name" value="BETA-LACTAMASE-RELATED DOMAIN-CONTAINING PROTEIN"/>
    <property type="match status" value="1"/>
</dbReference>
<name>B1C6D2_9FIRM</name>
<dbReference type="EMBL" id="ABIL02000004">
    <property type="protein sequence ID" value="EDS73417.1"/>
    <property type="molecule type" value="Genomic_DNA"/>
</dbReference>
<proteinExistence type="predicted"/>
<reference evidence="2" key="1">
    <citation type="submission" date="2008-01" db="EMBL/GenBank/DDBJ databases">
        <authorList>
            <person name="Fulton L."/>
            <person name="Clifton S."/>
            <person name="Fulton B."/>
            <person name="Xu J."/>
            <person name="Minx P."/>
            <person name="Pepin K.H."/>
            <person name="Johnson M."/>
            <person name="Thiruvilangam P."/>
            <person name="Bhonagiri V."/>
            <person name="Nash W.E."/>
            <person name="Mardis E.R."/>
            <person name="Wilson R.K."/>
        </authorList>
    </citation>
    <scope>NUCLEOTIDE SEQUENCE [LARGE SCALE GENOMIC DNA]</scope>
    <source>
        <strain evidence="2">DSM 17244</strain>
    </source>
</reference>
<accession>B1C6D2</accession>
<sequence length="358" mass="41010">MIFNHVKLFIWYHEIQKIKRTTDKMNNDKVKTVSPENSGDISHRLSQIESIIKEGYDNMEGIIITKDGYKVYEKYLNGSDENKKTHIASVTKSILSILMGIAIDKGIIKDESQRVMDFFKEYDFKDKNEIRDKITIKDLLTMRVPYTFEDYMEPLEDFTKSKDWIRYALESIDKKGELGKFKYSTMGAHLLSAILTKTSGMSAKGFANQYLFDPLEIEEIDYNDTKEFNFDTLFGEKIEGWANDPMGISAGGFGLKLSTRDMTKIGELYLNKGEYKGIRVVSEEWINKTLEENGNGYGYLWYLIYDIPVKMYAALGDGGNMICVIPNLKAVIAITSSFMMNAKDRIGFVIEHILPALS</sequence>
<dbReference type="PANTHER" id="PTHR43283">
    <property type="entry name" value="BETA-LACTAMASE-RELATED"/>
    <property type="match status" value="1"/>
</dbReference>
<feature type="domain" description="Beta-lactamase-related" evidence="1">
    <location>
        <begin position="62"/>
        <end position="341"/>
    </location>
</feature>
<keyword evidence="3" id="KW-1185">Reference proteome</keyword>
<dbReference type="Gene3D" id="3.40.710.10">
    <property type="entry name" value="DD-peptidase/beta-lactamase superfamily"/>
    <property type="match status" value="1"/>
</dbReference>
<dbReference type="Proteomes" id="UP000005178">
    <property type="component" value="Unassembled WGS sequence"/>
</dbReference>
<dbReference type="HOGENOM" id="CLU_030169_1_0_9"/>
<gene>
    <name evidence="2" type="ORF">ANASTE_00272</name>
</gene>
<dbReference type="STRING" id="445971.ANASTE_00272"/>
<evidence type="ECO:0000313" key="3">
    <source>
        <dbReference type="Proteomes" id="UP000005178"/>
    </source>
</evidence>
<evidence type="ECO:0000259" key="1">
    <source>
        <dbReference type="Pfam" id="PF00144"/>
    </source>
</evidence>
<comment type="caution">
    <text evidence="2">The sequence shown here is derived from an EMBL/GenBank/DDBJ whole genome shotgun (WGS) entry which is preliminary data.</text>
</comment>
<dbReference type="AlphaFoldDB" id="B1C6D2"/>
<organism evidence="2 3">
    <name type="scientific">Anaerofustis stercorihominis DSM 17244</name>
    <dbReference type="NCBI Taxonomy" id="445971"/>
    <lineage>
        <taxon>Bacteria</taxon>
        <taxon>Bacillati</taxon>
        <taxon>Bacillota</taxon>
        <taxon>Clostridia</taxon>
        <taxon>Eubacteriales</taxon>
        <taxon>Eubacteriaceae</taxon>
        <taxon>Anaerofustis</taxon>
    </lineage>
</organism>
<dbReference type="eggNOG" id="COG1680">
    <property type="taxonomic scope" value="Bacteria"/>
</dbReference>
<reference evidence="2" key="2">
    <citation type="submission" date="2013-08" db="EMBL/GenBank/DDBJ databases">
        <title>Draft genome sequence of Anaerofustis stercorihominis (DSM 17244).</title>
        <authorList>
            <person name="Sudarsanam P."/>
            <person name="Ley R."/>
            <person name="Guruge J."/>
            <person name="Turnbaugh P.J."/>
            <person name="Mahowald M."/>
            <person name="Liep D."/>
            <person name="Gordon J."/>
        </authorList>
    </citation>
    <scope>NUCLEOTIDE SEQUENCE</scope>
    <source>
        <strain evidence="2">DSM 17244</strain>
    </source>
</reference>
<evidence type="ECO:0000313" key="2">
    <source>
        <dbReference type="EMBL" id="EDS73417.1"/>
    </source>
</evidence>
<protein>
    <submittedName>
        <fullName evidence="2">Beta-lactamase</fullName>
    </submittedName>
</protein>
<dbReference type="SUPFAM" id="SSF56601">
    <property type="entry name" value="beta-lactamase/transpeptidase-like"/>
    <property type="match status" value="1"/>
</dbReference>
<dbReference type="InterPro" id="IPR012338">
    <property type="entry name" value="Beta-lactam/transpept-like"/>
</dbReference>
<dbReference type="InterPro" id="IPR001466">
    <property type="entry name" value="Beta-lactam-related"/>
</dbReference>
<dbReference type="InterPro" id="IPR050789">
    <property type="entry name" value="Diverse_Enzym_Activities"/>
</dbReference>
<dbReference type="Pfam" id="PF00144">
    <property type="entry name" value="Beta-lactamase"/>
    <property type="match status" value="1"/>
</dbReference>